<dbReference type="AlphaFoldDB" id="A0A183KYX4"/>
<evidence type="ECO:0000313" key="2">
    <source>
        <dbReference type="EMBL" id="VDP71676.1"/>
    </source>
</evidence>
<feature type="region of interest" description="Disordered" evidence="1">
    <location>
        <begin position="41"/>
        <end position="68"/>
    </location>
</feature>
<feature type="compositionally biased region" description="Basic and acidic residues" evidence="1">
    <location>
        <begin position="160"/>
        <end position="169"/>
    </location>
</feature>
<evidence type="ECO:0000313" key="4">
    <source>
        <dbReference type="WBParaSite" id="SCUD_0002027401-mRNA-1"/>
    </source>
</evidence>
<sequence>MIGHTYKKLGNTPQAMIHYSWAMELDPKGANSHLRDIMTNPPISSRGMNRQDTSESGGCVGGQNTGNSARPHFSSFQLGVCANFEEEDGNEIIDRASGADEEMVNSLLHPSQSVTRSNLVRRLTDFSLLYEMEGYEQDPVISDADEEHYDTMDLSGGVDSRTERSVPDD</sequence>
<dbReference type="WBParaSite" id="SCUD_0002027401-mRNA-1">
    <property type="protein sequence ID" value="SCUD_0002027401-mRNA-1"/>
    <property type="gene ID" value="SCUD_0002027401"/>
</dbReference>
<gene>
    <name evidence="2" type="ORF">SCUD_LOCUS20271</name>
</gene>
<dbReference type="STRING" id="6186.A0A183KYX4"/>
<dbReference type="EMBL" id="UZAK01043962">
    <property type="protein sequence ID" value="VDP71676.1"/>
    <property type="molecule type" value="Genomic_DNA"/>
</dbReference>
<name>A0A183KYX4_9TREM</name>
<dbReference type="Proteomes" id="UP000279833">
    <property type="component" value="Unassembled WGS sequence"/>
</dbReference>
<feature type="compositionally biased region" description="Polar residues" evidence="1">
    <location>
        <begin position="41"/>
        <end position="56"/>
    </location>
</feature>
<accession>A0A183KYX4</accession>
<feature type="region of interest" description="Disordered" evidence="1">
    <location>
        <begin position="137"/>
        <end position="169"/>
    </location>
</feature>
<reference evidence="2 3" key="2">
    <citation type="submission" date="2018-11" db="EMBL/GenBank/DDBJ databases">
        <authorList>
            <consortium name="Pathogen Informatics"/>
        </authorList>
    </citation>
    <scope>NUCLEOTIDE SEQUENCE [LARGE SCALE GENOMIC DNA]</scope>
    <source>
        <strain evidence="2">Dakar</strain>
        <strain evidence="3">Dakar, Senegal</strain>
    </source>
</reference>
<reference evidence="4" key="1">
    <citation type="submission" date="2016-06" db="UniProtKB">
        <authorList>
            <consortium name="WormBaseParasite"/>
        </authorList>
    </citation>
    <scope>IDENTIFICATION</scope>
</reference>
<proteinExistence type="predicted"/>
<keyword evidence="3" id="KW-1185">Reference proteome</keyword>
<organism evidence="4">
    <name type="scientific">Schistosoma curassoni</name>
    <dbReference type="NCBI Taxonomy" id="6186"/>
    <lineage>
        <taxon>Eukaryota</taxon>
        <taxon>Metazoa</taxon>
        <taxon>Spiralia</taxon>
        <taxon>Lophotrochozoa</taxon>
        <taxon>Platyhelminthes</taxon>
        <taxon>Trematoda</taxon>
        <taxon>Digenea</taxon>
        <taxon>Strigeidida</taxon>
        <taxon>Schistosomatoidea</taxon>
        <taxon>Schistosomatidae</taxon>
        <taxon>Schistosoma</taxon>
    </lineage>
</organism>
<evidence type="ECO:0000313" key="3">
    <source>
        <dbReference type="Proteomes" id="UP000279833"/>
    </source>
</evidence>
<evidence type="ECO:0000256" key="1">
    <source>
        <dbReference type="SAM" id="MobiDB-lite"/>
    </source>
</evidence>
<protein>
    <submittedName>
        <fullName evidence="4">TPR_REGION domain-containing protein</fullName>
    </submittedName>
</protein>